<dbReference type="PIRSF" id="PIRSF029962">
    <property type="entry name" value="UCP029962"/>
    <property type="match status" value="1"/>
</dbReference>
<protein>
    <recommendedName>
        <fullName evidence="6">DUF1232 domain-containing protein</fullName>
    </recommendedName>
</protein>
<evidence type="ECO:0000313" key="8">
    <source>
        <dbReference type="Proteomes" id="UP000242164"/>
    </source>
</evidence>
<organism evidence="7 8">
    <name type="scientific">Bacillus cytotoxicus</name>
    <dbReference type="NCBI Taxonomy" id="580165"/>
    <lineage>
        <taxon>Bacteria</taxon>
        <taxon>Bacillati</taxon>
        <taxon>Bacillota</taxon>
        <taxon>Bacilli</taxon>
        <taxon>Bacillales</taxon>
        <taxon>Bacillaceae</taxon>
        <taxon>Bacillus</taxon>
        <taxon>Bacillus cereus group</taxon>
    </lineage>
</organism>
<evidence type="ECO:0000256" key="3">
    <source>
        <dbReference type="ARBA" id="ARBA00022989"/>
    </source>
</evidence>
<evidence type="ECO:0000256" key="5">
    <source>
        <dbReference type="SAM" id="Phobius"/>
    </source>
</evidence>
<dbReference type="RefSeq" id="WP_087097829.1">
    <property type="nucleotide sequence ID" value="NZ_CP066179.1"/>
</dbReference>
<keyword evidence="2 5" id="KW-0812">Transmembrane</keyword>
<evidence type="ECO:0000259" key="6">
    <source>
        <dbReference type="Pfam" id="PF06803"/>
    </source>
</evidence>
<evidence type="ECO:0000313" key="7">
    <source>
        <dbReference type="EMBL" id="SCL85417.1"/>
    </source>
</evidence>
<dbReference type="EMBL" id="FMIK01000017">
    <property type="protein sequence ID" value="SCL85417.1"/>
    <property type="molecule type" value="Genomic_DNA"/>
</dbReference>
<evidence type="ECO:0000256" key="2">
    <source>
        <dbReference type="ARBA" id="ARBA00022692"/>
    </source>
</evidence>
<feature type="transmembrane region" description="Helical" evidence="5">
    <location>
        <begin position="59"/>
        <end position="80"/>
    </location>
</feature>
<dbReference type="Pfam" id="PF06803">
    <property type="entry name" value="DUF1232"/>
    <property type="match status" value="1"/>
</dbReference>
<comment type="subcellular location">
    <subcellularLocation>
        <location evidence="1">Endomembrane system</location>
        <topology evidence="1">Multi-pass membrane protein</topology>
    </subcellularLocation>
</comment>
<keyword evidence="3 5" id="KW-1133">Transmembrane helix</keyword>
<evidence type="ECO:0000256" key="4">
    <source>
        <dbReference type="ARBA" id="ARBA00023136"/>
    </source>
</evidence>
<reference evidence="7 8" key="1">
    <citation type="submission" date="2016-08" db="EMBL/GenBank/DDBJ databases">
        <authorList>
            <person name="Loux V."/>
            <person name="Rue O."/>
        </authorList>
    </citation>
    <scope>NUCLEOTIDE SEQUENCE [LARGE SCALE GENOMIC DNA]</scope>
    <source>
        <strain evidence="7 8">AFSSA_08CEB44bac</strain>
    </source>
</reference>
<accession>A0AAX2CCW4</accession>
<gene>
    <name evidence="7" type="ORF">BCB44BAC_00742</name>
</gene>
<keyword evidence="4 5" id="KW-0472">Membrane</keyword>
<dbReference type="InterPro" id="IPR016941">
    <property type="entry name" value="UCP029962"/>
</dbReference>
<evidence type="ECO:0000256" key="1">
    <source>
        <dbReference type="ARBA" id="ARBA00004127"/>
    </source>
</evidence>
<dbReference type="GO" id="GO:0012505">
    <property type="term" value="C:endomembrane system"/>
    <property type="evidence" value="ECO:0007669"/>
    <property type="project" value="UniProtKB-SubCell"/>
</dbReference>
<feature type="domain" description="DUF1232" evidence="6">
    <location>
        <begin position="36"/>
        <end position="71"/>
    </location>
</feature>
<dbReference type="Proteomes" id="UP000242164">
    <property type="component" value="Unassembled WGS sequence"/>
</dbReference>
<dbReference type="InterPro" id="IPR010652">
    <property type="entry name" value="DUF1232"/>
</dbReference>
<name>A0AAX2CCW4_9BACI</name>
<dbReference type="AlphaFoldDB" id="A0AAX2CCW4"/>
<proteinExistence type="predicted"/>
<comment type="caution">
    <text evidence="7">The sequence shown here is derived from an EMBL/GenBank/DDBJ whole genome shotgun (WGS) entry which is preliminary data.</text>
</comment>
<sequence length="93" mass="10909">MKKMMNRFRFIFHFRRFGPFLYEFFTSKDVALSKKVLTVALLVGYVVFPFDIIPDFLLVFGVLDDIAVVAFILQFIVKIAPPHLQDKYNMKKG</sequence>